<dbReference type="EMBL" id="CP039852">
    <property type="protein sequence ID" value="QCZ94698.1"/>
    <property type="molecule type" value="Genomic_DNA"/>
</dbReference>
<dbReference type="RefSeq" id="WP_139757434.1">
    <property type="nucleotide sequence ID" value="NZ_CP039852.1"/>
</dbReference>
<feature type="transmembrane region" description="Helical" evidence="1">
    <location>
        <begin position="40"/>
        <end position="61"/>
    </location>
</feature>
<protein>
    <submittedName>
        <fullName evidence="2">Uncharacterized protein</fullName>
    </submittedName>
</protein>
<dbReference type="KEGG" id="salk:FBQ74_15015"/>
<feature type="transmembrane region" description="Helical" evidence="1">
    <location>
        <begin position="6"/>
        <end position="28"/>
    </location>
</feature>
<sequence length="72" mass="7653">MLSLNATLLGQVIAVLMVIMAIAGYYLGKRKTQTPVLTTIIAIVSSLLPPLALLFLMALVLKNDVAAQSDNL</sequence>
<organism evidence="2 3">
    <name type="scientific">Salinimonas iocasae</name>
    <dbReference type="NCBI Taxonomy" id="2572577"/>
    <lineage>
        <taxon>Bacteria</taxon>
        <taxon>Pseudomonadati</taxon>
        <taxon>Pseudomonadota</taxon>
        <taxon>Gammaproteobacteria</taxon>
        <taxon>Alteromonadales</taxon>
        <taxon>Alteromonadaceae</taxon>
        <taxon>Alteromonas/Salinimonas group</taxon>
        <taxon>Salinimonas</taxon>
    </lineage>
</organism>
<evidence type="ECO:0000313" key="2">
    <source>
        <dbReference type="EMBL" id="QCZ94698.1"/>
    </source>
</evidence>
<dbReference type="Proteomes" id="UP000304912">
    <property type="component" value="Chromosome"/>
</dbReference>
<reference evidence="2 3" key="1">
    <citation type="submission" date="2019-04" db="EMBL/GenBank/DDBJ databases">
        <title>Salinimonas iocasae sp. nov., a halophilic bacterium isolated from the outer tube casing of tubeworms in Okinawa Trough.</title>
        <authorList>
            <person name="Zhang H."/>
            <person name="Wang H."/>
            <person name="Li C."/>
        </authorList>
    </citation>
    <scope>NUCLEOTIDE SEQUENCE [LARGE SCALE GENOMIC DNA]</scope>
    <source>
        <strain evidence="2 3">KX18D6</strain>
    </source>
</reference>
<dbReference type="AlphaFoldDB" id="A0A5B7YGP2"/>
<evidence type="ECO:0000313" key="3">
    <source>
        <dbReference type="Proteomes" id="UP000304912"/>
    </source>
</evidence>
<gene>
    <name evidence="2" type="ORF">FBQ74_15015</name>
</gene>
<keyword evidence="3" id="KW-1185">Reference proteome</keyword>
<accession>A0A5B7YGP2</accession>
<proteinExistence type="predicted"/>
<name>A0A5B7YGP2_9ALTE</name>
<keyword evidence="1" id="KW-1133">Transmembrane helix</keyword>
<evidence type="ECO:0000256" key="1">
    <source>
        <dbReference type="SAM" id="Phobius"/>
    </source>
</evidence>
<dbReference type="OrthoDB" id="5739727at2"/>
<keyword evidence="1" id="KW-0812">Transmembrane</keyword>
<keyword evidence="1" id="KW-0472">Membrane</keyword>